<dbReference type="Proteomes" id="UP001228690">
    <property type="component" value="Chromosome"/>
</dbReference>
<keyword evidence="3" id="KW-1185">Reference proteome</keyword>
<proteinExistence type="predicted"/>
<dbReference type="EMBL" id="CP123443">
    <property type="protein sequence ID" value="WGK69003.1"/>
    <property type="molecule type" value="Genomic_DNA"/>
</dbReference>
<dbReference type="PROSITE" id="PS51257">
    <property type="entry name" value="PROKAR_LIPOPROTEIN"/>
    <property type="match status" value="1"/>
</dbReference>
<sequence>MKKLLSISMSVMLLAIVLASCSTLDQHVRPNYKIVDHKGVLAGARVPTLIRDAMTQAAEELSRKHFPDSYVFVASQKGRNLDGLMMWANNFSVQAEVAKRIQTSVNFTAENSVSGNKDSIQTTMDIVTEIVSEQNISGLRMQQDWWIKLQYEDEKEEYQYVAVYVIEKSLLDKFMNEAIERAAAQQELDEEDTATIAKLSDDLSAAGYGLEESKGELSEAIFDSDNTEAEAIFDSGDES</sequence>
<reference evidence="2 3" key="1">
    <citation type="submission" date="2023-04" db="EMBL/GenBank/DDBJ databases">
        <title>Spirochaete genome identified in red abalone sample constitutes a novel genus.</title>
        <authorList>
            <person name="Sharma S.P."/>
            <person name="Purcell C.M."/>
            <person name="Hyde J.R."/>
            <person name="Severin A.J."/>
        </authorList>
    </citation>
    <scope>NUCLEOTIDE SEQUENCE [LARGE SCALE GENOMIC DNA]</scope>
    <source>
        <strain evidence="2 3">SP-2023</strain>
    </source>
</reference>
<feature type="chain" id="PRO_5046055343" description="Lipoprotein" evidence="1">
    <location>
        <begin position="20"/>
        <end position="239"/>
    </location>
</feature>
<protein>
    <recommendedName>
        <fullName evidence="4">Lipoprotein</fullName>
    </recommendedName>
</protein>
<accession>A0ABY8MGG9</accession>
<dbReference type="RefSeq" id="WP_326927191.1">
    <property type="nucleotide sequence ID" value="NZ_CP123443.1"/>
</dbReference>
<gene>
    <name evidence="2" type="ORF">P0082_11035</name>
</gene>
<evidence type="ECO:0000256" key="1">
    <source>
        <dbReference type="SAM" id="SignalP"/>
    </source>
</evidence>
<feature type="signal peptide" evidence="1">
    <location>
        <begin position="1"/>
        <end position="19"/>
    </location>
</feature>
<evidence type="ECO:0000313" key="3">
    <source>
        <dbReference type="Proteomes" id="UP001228690"/>
    </source>
</evidence>
<organism evidence="2 3">
    <name type="scientific">Candidatus Haliotispira prima</name>
    <dbReference type="NCBI Taxonomy" id="3034016"/>
    <lineage>
        <taxon>Bacteria</taxon>
        <taxon>Pseudomonadati</taxon>
        <taxon>Spirochaetota</taxon>
        <taxon>Spirochaetia</taxon>
        <taxon>Spirochaetales</taxon>
        <taxon>Spirochaetaceae</taxon>
        <taxon>Candidatus Haliotispira</taxon>
    </lineage>
</organism>
<name>A0ABY8MGG9_9SPIO</name>
<keyword evidence="1" id="KW-0732">Signal</keyword>
<evidence type="ECO:0000313" key="2">
    <source>
        <dbReference type="EMBL" id="WGK69003.1"/>
    </source>
</evidence>
<evidence type="ECO:0008006" key="4">
    <source>
        <dbReference type="Google" id="ProtNLM"/>
    </source>
</evidence>